<feature type="transmembrane region" description="Helical" evidence="7">
    <location>
        <begin position="371"/>
        <end position="390"/>
    </location>
</feature>
<dbReference type="Proteomes" id="UP000269097">
    <property type="component" value="Chromosome"/>
</dbReference>
<feature type="transmembrane region" description="Helical" evidence="7">
    <location>
        <begin position="48"/>
        <end position="68"/>
    </location>
</feature>
<evidence type="ECO:0000313" key="10">
    <source>
        <dbReference type="Proteomes" id="UP000269097"/>
    </source>
</evidence>
<accession>A0A3G3K3T3</accession>
<dbReference type="CDD" id="cd17329">
    <property type="entry name" value="MFS_MdtH_MDR_like"/>
    <property type="match status" value="1"/>
</dbReference>
<evidence type="ECO:0000256" key="4">
    <source>
        <dbReference type="ARBA" id="ARBA00022692"/>
    </source>
</evidence>
<feature type="transmembrane region" description="Helical" evidence="7">
    <location>
        <begin position="167"/>
        <end position="193"/>
    </location>
</feature>
<dbReference type="Pfam" id="PF07690">
    <property type="entry name" value="MFS_1"/>
    <property type="match status" value="1"/>
</dbReference>
<feature type="transmembrane region" description="Helical" evidence="7">
    <location>
        <begin position="252"/>
        <end position="271"/>
    </location>
</feature>
<organism evidence="9 10">
    <name type="scientific">Cohnella candidum</name>
    <dbReference type="NCBI Taxonomy" id="2674991"/>
    <lineage>
        <taxon>Bacteria</taxon>
        <taxon>Bacillati</taxon>
        <taxon>Bacillota</taxon>
        <taxon>Bacilli</taxon>
        <taxon>Bacillales</taxon>
        <taxon>Paenibacillaceae</taxon>
        <taxon>Cohnella</taxon>
    </lineage>
</organism>
<evidence type="ECO:0000256" key="1">
    <source>
        <dbReference type="ARBA" id="ARBA00004651"/>
    </source>
</evidence>
<evidence type="ECO:0000256" key="3">
    <source>
        <dbReference type="ARBA" id="ARBA00022475"/>
    </source>
</evidence>
<keyword evidence="4 7" id="KW-0812">Transmembrane</keyword>
<dbReference type="EMBL" id="CP033433">
    <property type="protein sequence ID" value="AYQ75118.1"/>
    <property type="molecule type" value="Genomic_DNA"/>
</dbReference>
<keyword evidence="3" id="KW-1003">Cell membrane</keyword>
<protein>
    <submittedName>
        <fullName evidence="9">MFS transporter</fullName>
    </submittedName>
</protein>
<dbReference type="PANTHER" id="PTHR43414">
    <property type="entry name" value="MULTIDRUG RESISTANCE PROTEIN MDTG"/>
    <property type="match status" value="1"/>
</dbReference>
<dbReference type="AlphaFoldDB" id="A0A3G3K3T3"/>
<name>A0A3G3K3T3_9BACL</name>
<dbReference type="GO" id="GO:0022857">
    <property type="term" value="F:transmembrane transporter activity"/>
    <property type="evidence" value="ECO:0007669"/>
    <property type="project" value="InterPro"/>
</dbReference>
<dbReference type="InterPro" id="IPR011701">
    <property type="entry name" value="MFS"/>
</dbReference>
<dbReference type="Gene3D" id="1.20.1250.20">
    <property type="entry name" value="MFS general substrate transporter like domains"/>
    <property type="match status" value="1"/>
</dbReference>
<evidence type="ECO:0000256" key="5">
    <source>
        <dbReference type="ARBA" id="ARBA00022989"/>
    </source>
</evidence>
<feature type="transmembrane region" description="Helical" evidence="7">
    <location>
        <begin position="309"/>
        <end position="331"/>
    </location>
</feature>
<keyword evidence="10" id="KW-1185">Reference proteome</keyword>
<feature type="transmembrane region" description="Helical" evidence="7">
    <location>
        <begin position="221"/>
        <end position="240"/>
    </location>
</feature>
<feature type="transmembrane region" description="Helical" evidence="7">
    <location>
        <begin position="283"/>
        <end position="303"/>
    </location>
</feature>
<comment type="subcellular location">
    <subcellularLocation>
        <location evidence="1">Cell membrane</location>
        <topology evidence="1">Multi-pass membrane protein</topology>
    </subcellularLocation>
</comment>
<sequence>MNPINRFFRSYHPIVLTLVIGHGLSRIGSSMSLPFLALYLSHATTMSHAMIGIVSGAGALAGTFGGFIGGALSDRVGRRVIMLTAMFLWAVCFIGFAVAKLPLIFLLLNMLNGLCRSWFEPVSQALMADLTTPDKRIKVFSMRYLAANIGVSVGPLLGAWLGMGKGALPFFVTGCIYLLYGAVLYFLLVAFGIKQIEGNQREKITLASAWQVIRRDFCLKMFLLGAIVVGIGYCQMTFSLSQYVEESFDNGVRLFAALISVNAVTVVTLQIPLSRWAERRSPLLAIHVGNALFAAGLLGFGFSKSWMGLAAAMVVFTLGEILNYPAGSVLLDRLAPEGMRGTYFGAQTFGNLGQFIGPWIGGYLLGAYNGTVMFAVMGVIVLAASVFYGAGARQFAERTGARARESVAS</sequence>
<dbReference type="GO" id="GO:0005886">
    <property type="term" value="C:plasma membrane"/>
    <property type="evidence" value="ECO:0007669"/>
    <property type="project" value="UniProtKB-SubCell"/>
</dbReference>
<dbReference type="InterPro" id="IPR036259">
    <property type="entry name" value="MFS_trans_sf"/>
</dbReference>
<feature type="domain" description="Major facilitator superfamily (MFS) profile" evidence="8">
    <location>
        <begin position="1"/>
        <end position="393"/>
    </location>
</feature>
<gene>
    <name evidence="9" type="ORF">EAV92_22755</name>
</gene>
<evidence type="ECO:0000313" key="9">
    <source>
        <dbReference type="EMBL" id="AYQ75118.1"/>
    </source>
</evidence>
<dbReference type="RefSeq" id="WP_123043198.1">
    <property type="nucleotide sequence ID" value="NZ_CP033433.1"/>
</dbReference>
<reference evidence="9 10" key="1">
    <citation type="submission" date="2018-10" db="EMBL/GenBank/DDBJ databases">
        <title>Genome Sequence of Cohnella sp.</title>
        <authorList>
            <person name="Srinivasan S."/>
            <person name="Kim M.K."/>
        </authorList>
    </citation>
    <scope>NUCLEOTIDE SEQUENCE [LARGE SCALE GENOMIC DNA]</scope>
    <source>
        <strain evidence="9 10">18JY8-7</strain>
    </source>
</reference>
<evidence type="ECO:0000256" key="6">
    <source>
        <dbReference type="ARBA" id="ARBA00023136"/>
    </source>
</evidence>
<dbReference type="PROSITE" id="PS00216">
    <property type="entry name" value="SUGAR_TRANSPORT_1"/>
    <property type="match status" value="1"/>
</dbReference>
<dbReference type="KEGG" id="coh:EAV92_22755"/>
<dbReference type="PROSITE" id="PS50850">
    <property type="entry name" value="MFS"/>
    <property type="match status" value="1"/>
</dbReference>
<evidence type="ECO:0000256" key="7">
    <source>
        <dbReference type="SAM" id="Phobius"/>
    </source>
</evidence>
<evidence type="ECO:0000256" key="2">
    <source>
        <dbReference type="ARBA" id="ARBA00022448"/>
    </source>
</evidence>
<evidence type="ECO:0000259" key="8">
    <source>
        <dbReference type="PROSITE" id="PS50850"/>
    </source>
</evidence>
<dbReference type="PANTHER" id="PTHR43414:SF1">
    <property type="entry name" value="PEPTIDE PERMEASE"/>
    <property type="match status" value="1"/>
</dbReference>
<feature type="transmembrane region" description="Helical" evidence="7">
    <location>
        <begin position="140"/>
        <end position="161"/>
    </location>
</feature>
<dbReference type="SUPFAM" id="SSF103473">
    <property type="entry name" value="MFS general substrate transporter"/>
    <property type="match status" value="1"/>
</dbReference>
<dbReference type="InterPro" id="IPR005829">
    <property type="entry name" value="Sugar_transporter_CS"/>
</dbReference>
<feature type="transmembrane region" description="Helical" evidence="7">
    <location>
        <begin position="343"/>
        <end position="365"/>
    </location>
</feature>
<keyword evidence="2" id="KW-0813">Transport</keyword>
<dbReference type="InterPro" id="IPR020846">
    <property type="entry name" value="MFS_dom"/>
</dbReference>
<feature type="transmembrane region" description="Helical" evidence="7">
    <location>
        <begin position="80"/>
        <end position="97"/>
    </location>
</feature>
<proteinExistence type="predicted"/>
<keyword evidence="5 7" id="KW-1133">Transmembrane helix</keyword>
<keyword evidence="6 7" id="KW-0472">Membrane</keyword>